<dbReference type="EMBL" id="CYPU01000006">
    <property type="protein sequence ID" value="CUH45954.1"/>
    <property type="molecule type" value="Genomic_DNA"/>
</dbReference>
<proteinExistence type="predicted"/>
<reference evidence="1 2" key="1">
    <citation type="submission" date="2015-09" db="EMBL/GenBank/DDBJ databases">
        <authorList>
            <consortium name="Swine Surveillance"/>
        </authorList>
    </citation>
    <scope>NUCLEOTIDE SEQUENCE [LARGE SCALE GENOMIC DNA]</scope>
    <source>
        <strain evidence="1 2">CECT 4292</strain>
    </source>
</reference>
<accession>A0A0P1E9M4</accession>
<gene>
    <name evidence="1" type="ORF">RUA4292_00117</name>
</gene>
<dbReference type="Proteomes" id="UP000050783">
    <property type="component" value="Unassembled WGS sequence"/>
</dbReference>
<evidence type="ECO:0000313" key="2">
    <source>
        <dbReference type="Proteomes" id="UP000050783"/>
    </source>
</evidence>
<evidence type="ECO:0000313" key="1">
    <source>
        <dbReference type="EMBL" id="CUH45954.1"/>
    </source>
</evidence>
<dbReference type="AlphaFoldDB" id="A0A0P1E9M4"/>
<sequence length="86" mass="9510">MLAACSHGPATPVVTEFNGDSVRIQLDTDLGFLPEDHRNRELAKADAEATKICRRGGKSVAERASMYRNDAGYVVFYQLLYLCLDS</sequence>
<organism evidence="1 2">
    <name type="scientific">Ruegeria atlantica</name>
    <dbReference type="NCBI Taxonomy" id="81569"/>
    <lineage>
        <taxon>Bacteria</taxon>
        <taxon>Pseudomonadati</taxon>
        <taxon>Pseudomonadota</taxon>
        <taxon>Alphaproteobacteria</taxon>
        <taxon>Rhodobacterales</taxon>
        <taxon>Roseobacteraceae</taxon>
        <taxon>Ruegeria</taxon>
    </lineage>
</organism>
<protein>
    <submittedName>
        <fullName evidence="1">Uncharacterized protein</fullName>
    </submittedName>
</protein>
<name>A0A0P1E9M4_9RHOB</name>